<accession>A0A3P8F9T7</accession>
<evidence type="ECO:0000313" key="2">
    <source>
        <dbReference type="Proteomes" id="UP000269396"/>
    </source>
</evidence>
<keyword evidence="2" id="KW-1185">Reference proteome</keyword>
<dbReference type="Proteomes" id="UP000269396">
    <property type="component" value="Unassembled WGS sequence"/>
</dbReference>
<gene>
    <name evidence="1" type="ORF">SMTD_LOCUS13009</name>
</gene>
<protein>
    <submittedName>
        <fullName evidence="1">Uncharacterized protein</fullName>
    </submittedName>
</protein>
<proteinExistence type="predicted"/>
<organism evidence="1 2">
    <name type="scientific">Schistosoma mattheei</name>
    <dbReference type="NCBI Taxonomy" id="31246"/>
    <lineage>
        <taxon>Eukaryota</taxon>
        <taxon>Metazoa</taxon>
        <taxon>Spiralia</taxon>
        <taxon>Lophotrochozoa</taxon>
        <taxon>Platyhelminthes</taxon>
        <taxon>Trematoda</taxon>
        <taxon>Digenea</taxon>
        <taxon>Strigeidida</taxon>
        <taxon>Schistosomatoidea</taxon>
        <taxon>Schistosomatidae</taxon>
        <taxon>Schistosoma</taxon>
    </lineage>
</organism>
<dbReference type="EMBL" id="UZAL01033049">
    <property type="protein sequence ID" value="VDP62510.1"/>
    <property type="molecule type" value="Genomic_DNA"/>
</dbReference>
<dbReference type="AlphaFoldDB" id="A0A3P8F9T7"/>
<name>A0A3P8F9T7_9TREM</name>
<evidence type="ECO:0000313" key="1">
    <source>
        <dbReference type="EMBL" id="VDP62510.1"/>
    </source>
</evidence>
<sequence>MSLCLMDIFSSSSFCEIILISLAPAIVETSGILLPSVVVGSFGSLVFIVDEMVFGNVSPLG</sequence>
<reference evidence="1 2" key="1">
    <citation type="submission" date="2018-11" db="EMBL/GenBank/DDBJ databases">
        <authorList>
            <consortium name="Pathogen Informatics"/>
        </authorList>
    </citation>
    <scope>NUCLEOTIDE SEQUENCE [LARGE SCALE GENOMIC DNA]</scope>
    <source>
        <strain>Denwood</strain>
        <strain evidence="2">Zambia</strain>
    </source>
</reference>